<dbReference type="GO" id="GO:0008757">
    <property type="term" value="F:S-adenosylmethionine-dependent methyltransferase activity"/>
    <property type="evidence" value="ECO:0007669"/>
    <property type="project" value="UniProtKB-ARBA"/>
</dbReference>
<dbReference type="Gene3D" id="1.10.10.10">
    <property type="entry name" value="Winged helix-like DNA-binding domain superfamily/Winged helix DNA-binding domain"/>
    <property type="match status" value="1"/>
</dbReference>
<proteinExistence type="predicted"/>
<dbReference type="InterPro" id="IPR036390">
    <property type="entry name" value="WH_DNA-bd_sf"/>
</dbReference>
<dbReference type="PROSITE" id="PS51683">
    <property type="entry name" value="SAM_OMT_II"/>
    <property type="match status" value="1"/>
</dbReference>
<reference evidence="7" key="1">
    <citation type="journal article" date="2020" name="Nat. Commun.">
        <title>Genome sequence of the cluster root forming white lupin.</title>
        <authorList>
            <person name="Hufnagel B."/>
            <person name="Marques A."/>
            <person name="Soriano A."/>
            <person name="Marques L."/>
            <person name="Divol F."/>
            <person name="Doumas P."/>
            <person name="Sallet E."/>
            <person name="Mancinotti D."/>
            <person name="Carrere S."/>
            <person name="Marande W."/>
            <person name="Arribat S."/>
            <person name="Keller J."/>
            <person name="Huneau C."/>
            <person name="Blein T."/>
            <person name="Aime D."/>
            <person name="Laguerre M."/>
            <person name="Taylor J."/>
            <person name="Schubert V."/>
            <person name="Nelson M."/>
            <person name="Geu-Flores F."/>
            <person name="Crespi M."/>
            <person name="Gallardo-Guerrero K."/>
            <person name="Delaux P.-M."/>
            <person name="Salse J."/>
            <person name="Berges H."/>
            <person name="Guyot R."/>
            <person name="Gouzy J."/>
            <person name="Peret B."/>
        </authorList>
    </citation>
    <scope>NUCLEOTIDE SEQUENCE [LARGE SCALE GENOMIC DNA]</scope>
    <source>
        <strain evidence="7">cv. Amiga</strain>
    </source>
</reference>
<feature type="domain" description="O-methyltransferase C-terminal" evidence="4">
    <location>
        <begin position="138"/>
        <end position="341"/>
    </location>
</feature>
<gene>
    <name evidence="6" type="ORF">Lalb_Chr08g0238401</name>
</gene>
<dbReference type="GO" id="GO:0046983">
    <property type="term" value="F:protein dimerization activity"/>
    <property type="evidence" value="ECO:0007669"/>
    <property type="project" value="InterPro"/>
</dbReference>
<dbReference type="PANTHER" id="PTHR11746">
    <property type="entry name" value="O-METHYLTRANSFERASE"/>
    <property type="match status" value="1"/>
</dbReference>
<evidence type="ECO:0000259" key="5">
    <source>
        <dbReference type="Pfam" id="PF08100"/>
    </source>
</evidence>
<name>A0A6A4Q3I2_LUPAL</name>
<keyword evidence="1 6" id="KW-0489">Methyltransferase</keyword>
<dbReference type="OrthoDB" id="1606438at2759"/>
<dbReference type="Pfam" id="PF08100">
    <property type="entry name" value="Dimerisation"/>
    <property type="match status" value="1"/>
</dbReference>
<comment type="caution">
    <text evidence="6">The sequence shown here is derived from an EMBL/GenBank/DDBJ whole genome shotgun (WGS) entry which is preliminary data.</text>
</comment>
<keyword evidence="3" id="KW-0949">S-adenosyl-L-methionine</keyword>
<dbReference type="InterPro" id="IPR012967">
    <property type="entry name" value="COMT_dimerisation"/>
</dbReference>
<evidence type="ECO:0000313" key="7">
    <source>
        <dbReference type="Proteomes" id="UP000447434"/>
    </source>
</evidence>
<dbReference type="Proteomes" id="UP000447434">
    <property type="component" value="Chromosome 8"/>
</dbReference>
<evidence type="ECO:0000313" key="6">
    <source>
        <dbReference type="EMBL" id="KAE9608695.1"/>
    </source>
</evidence>
<dbReference type="SUPFAM" id="SSF53335">
    <property type="entry name" value="S-adenosyl-L-methionine-dependent methyltransferases"/>
    <property type="match status" value="1"/>
</dbReference>
<dbReference type="SUPFAM" id="SSF46785">
    <property type="entry name" value="Winged helix' DNA-binding domain"/>
    <property type="match status" value="1"/>
</dbReference>
<sequence>MEKMNGVNNVKESQSKARLAIFEIAHMISVPMSLTAVIKLKVPDAIWQNGLNIPLSASQILTRLRPHGGGDAENLQRILRLLVCYDIFNEHLSSCGERKYSLAYVGKSLVADEEGLSYAAYILHHHQDALMRAWPLVGNAVEDPTIEAFKKANGEGAISYYMKRPETLDLTHKALAGISVPLMRDILDSYDGFHGIETLVDVGGSSGVTLRMIMQKYPNVRTGINFDLPDMVACAPSIPGVIHVGGDALESVPHGDAIFMKWVLLAWTDDECRKAMQNCYKALPVGGKLIACDPVLPEHTNESQRTKALLGGDIFIMTMYRTKGKHRTEEQFKELGISAGFPHFRAVYVDPYMHILEFQK</sequence>
<dbReference type="PIRSF" id="PIRSF005739">
    <property type="entry name" value="O-mtase"/>
    <property type="match status" value="1"/>
</dbReference>
<accession>A0A6A4Q3I2</accession>
<evidence type="ECO:0000256" key="2">
    <source>
        <dbReference type="ARBA" id="ARBA00022679"/>
    </source>
</evidence>
<dbReference type="InterPro" id="IPR001077">
    <property type="entry name" value="COMT_C"/>
</dbReference>
<keyword evidence="2 6" id="KW-0808">Transferase</keyword>
<dbReference type="InterPro" id="IPR029063">
    <property type="entry name" value="SAM-dependent_MTases_sf"/>
</dbReference>
<dbReference type="EMBL" id="WOCE01000008">
    <property type="protein sequence ID" value="KAE9608695.1"/>
    <property type="molecule type" value="Genomic_DNA"/>
</dbReference>
<feature type="domain" description="O-methyltransferase dimerisation" evidence="5">
    <location>
        <begin position="23"/>
        <end position="111"/>
    </location>
</feature>
<dbReference type="AlphaFoldDB" id="A0A6A4Q3I2"/>
<dbReference type="GO" id="GO:0008171">
    <property type="term" value="F:O-methyltransferase activity"/>
    <property type="evidence" value="ECO:0007669"/>
    <property type="project" value="InterPro"/>
</dbReference>
<evidence type="ECO:0000256" key="3">
    <source>
        <dbReference type="ARBA" id="ARBA00022691"/>
    </source>
</evidence>
<protein>
    <submittedName>
        <fullName evidence="6">Putative amine N-methyltransferase</fullName>
    </submittedName>
</protein>
<dbReference type="Pfam" id="PF00891">
    <property type="entry name" value="Methyltransf_2"/>
    <property type="match status" value="1"/>
</dbReference>
<evidence type="ECO:0000259" key="4">
    <source>
        <dbReference type="Pfam" id="PF00891"/>
    </source>
</evidence>
<keyword evidence="7" id="KW-1185">Reference proteome</keyword>
<dbReference type="Gene3D" id="3.40.50.150">
    <property type="entry name" value="Vaccinia Virus protein VP39"/>
    <property type="match status" value="1"/>
</dbReference>
<dbReference type="InterPro" id="IPR016461">
    <property type="entry name" value="COMT-like"/>
</dbReference>
<organism evidence="6 7">
    <name type="scientific">Lupinus albus</name>
    <name type="common">White lupine</name>
    <name type="synonym">Lupinus termis</name>
    <dbReference type="NCBI Taxonomy" id="3870"/>
    <lineage>
        <taxon>Eukaryota</taxon>
        <taxon>Viridiplantae</taxon>
        <taxon>Streptophyta</taxon>
        <taxon>Embryophyta</taxon>
        <taxon>Tracheophyta</taxon>
        <taxon>Spermatophyta</taxon>
        <taxon>Magnoliopsida</taxon>
        <taxon>eudicotyledons</taxon>
        <taxon>Gunneridae</taxon>
        <taxon>Pentapetalae</taxon>
        <taxon>rosids</taxon>
        <taxon>fabids</taxon>
        <taxon>Fabales</taxon>
        <taxon>Fabaceae</taxon>
        <taxon>Papilionoideae</taxon>
        <taxon>50 kb inversion clade</taxon>
        <taxon>genistoids sensu lato</taxon>
        <taxon>core genistoids</taxon>
        <taxon>Genisteae</taxon>
        <taxon>Lupinus</taxon>
    </lineage>
</organism>
<dbReference type="GO" id="GO:0032259">
    <property type="term" value="P:methylation"/>
    <property type="evidence" value="ECO:0007669"/>
    <property type="project" value="UniProtKB-KW"/>
</dbReference>
<evidence type="ECO:0000256" key="1">
    <source>
        <dbReference type="ARBA" id="ARBA00022603"/>
    </source>
</evidence>
<dbReference type="InterPro" id="IPR036388">
    <property type="entry name" value="WH-like_DNA-bd_sf"/>
</dbReference>